<dbReference type="InterPro" id="IPR040256">
    <property type="entry name" value="At4g02000-like"/>
</dbReference>
<feature type="domain" description="DUF4283" evidence="1">
    <location>
        <begin position="31"/>
        <end position="103"/>
    </location>
</feature>
<dbReference type="InParanoid" id="A0A1Q3CQ81"/>
<reference evidence="3" key="1">
    <citation type="submission" date="2016-04" db="EMBL/GenBank/DDBJ databases">
        <title>Cephalotus genome sequencing.</title>
        <authorList>
            <person name="Fukushima K."/>
            <person name="Hasebe M."/>
            <person name="Fang X."/>
        </authorList>
    </citation>
    <scope>NUCLEOTIDE SEQUENCE [LARGE SCALE GENOMIC DNA]</scope>
    <source>
        <strain evidence="3">cv. St1</strain>
    </source>
</reference>
<evidence type="ECO:0000313" key="3">
    <source>
        <dbReference type="Proteomes" id="UP000187406"/>
    </source>
</evidence>
<dbReference type="EMBL" id="BDDD01002633">
    <property type="protein sequence ID" value="GAV82410.1"/>
    <property type="molecule type" value="Genomic_DNA"/>
</dbReference>
<evidence type="ECO:0000313" key="2">
    <source>
        <dbReference type="EMBL" id="GAV82410.1"/>
    </source>
</evidence>
<dbReference type="PANTHER" id="PTHR31286:SF99">
    <property type="entry name" value="DUF4283 DOMAIN-CONTAINING PROTEIN"/>
    <property type="match status" value="1"/>
</dbReference>
<dbReference type="PANTHER" id="PTHR31286">
    <property type="entry name" value="GLYCINE-RICH CELL WALL STRUCTURAL PROTEIN 1.8-LIKE"/>
    <property type="match status" value="1"/>
</dbReference>
<evidence type="ECO:0000259" key="1">
    <source>
        <dbReference type="Pfam" id="PF14111"/>
    </source>
</evidence>
<organism evidence="2 3">
    <name type="scientific">Cephalotus follicularis</name>
    <name type="common">Albany pitcher plant</name>
    <dbReference type="NCBI Taxonomy" id="3775"/>
    <lineage>
        <taxon>Eukaryota</taxon>
        <taxon>Viridiplantae</taxon>
        <taxon>Streptophyta</taxon>
        <taxon>Embryophyta</taxon>
        <taxon>Tracheophyta</taxon>
        <taxon>Spermatophyta</taxon>
        <taxon>Magnoliopsida</taxon>
        <taxon>eudicotyledons</taxon>
        <taxon>Gunneridae</taxon>
        <taxon>Pentapetalae</taxon>
        <taxon>rosids</taxon>
        <taxon>fabids</taxon>
        <taxon>Oxalidales</taxon>
        <taxon>Cephalotaceae</taxon>
        <taxon>Cephalotus</taxon>
    </lineage>
</organism>
<dbReference type="InterPro" id="IPR025558">
    <property type="entry name" value="DUF4283"/>
</dbReference>
<protein>
    <submittedName>
        <fullName evidence="2">DUF4283 domain-containing protein</fullName>
    </submittedName>
</protein>
<dbReference type="OrthoDB" id="1937106at2759"/>
<dbReference type="AlphaFoldDB" id="A0A1Q3CQ81"/>
<dbReference type="Pfam" id="PF14111">
    <property type="entry name" value="DUF4283"/>
    <property type="match status" value="1"/>
</dbReference>
<gene>
    <name evidence="2" type="ORF">CFOL_v3_25862</name>
</gene>
<sequence length="103" mass="11977">MLDEEDDNVADPIHPRLRLSTEEKKHLRGPWKKTLIIKLLEKTIGIKLLSEIVRKLWQLARDFEFLELGNGYLLAKFDNVHDCSGVLTEGPWLIFGHYLIVQP</sequence>
<comment type="caution">
    <text evidence="2">The sequence shown here is derived from an EMBL/GenBank/DDBJ whole genome shotgun (WGS) entry which is preliminary data.</text>
</comment>
<accession>A0A1Q3CQ81</accession>
<proteinExistence type="predicted"/>
<keyword evidence="3" id="KW-1185">Reference proteome</keyword>
<name>A0A1Q3CQ81_CEPFO</name>
<dbReference type="Proteomes" id="UP000187406">
    <property type="component" value="Unassembled WGS sequence"/>
</dbReference>